<keyword evidence="5" id="KW-0413">Isomerase</keyword>
<dbReference type="InterPro" id="IPR001398">
    <property type="entry name" value="Macrophage_inhib_fac"/>
</dbReference>
<evidence type="ECO:0000256" key="11">
    <source>
        <dbReference type="ARBA" id="ARBA00041912"/>
    </source>
</evidence>
<evidence type="ECO:0000256" key="3">
    <source>
        <dbReference type="ARBA" id="ARBA00022514"/>
    </source>
</evidence>
<dbReference type="SUPFAM" id="SSF55331">
    <property type="entry name" value="Tautomerase/MIF"/>
    <property type="match status" value="1"/>
</dbReference>
<keyword evidence="14" id="KW-1185">Reference proteome</keyword>
<accession>A0ABN7PAQ3</accession>
<comment type="subcellular location">
    <subcellularLocation>
        <location evidence="1">Secreted</location>
    </subcellularLocation>
</comment>
<evidence type="ECO:0000256" key="1">
    <source>
        <dbReference type="ARBA" id="ARBA00004613"/>
    </source>
</evidence>
<dbReference type="EC" id="5.3.2.1" evidence="9"/>
<dbReference type="PANTHER" id="PTHR11954:SF6">
    <property type="entry name" value="MACROPHAGE MIGRATION INHIBITORY FACTOR"/>
    <property type="match status" value="1"/>
</dbReference>
<dbReference type="Gene3D" id="3.30.429.10">
    <property type="entry name" value="Macrophage Migration Inhibitory Factor"/>
    <property type="match status" value="1"/>
</dbReference>
<name>A0ABN7PAQ3_TIMPD</name>
<dbReference type="InterPro" id="IPR014347">
    <property type="entry name" value="Tautomerase/MIF_sf"/>
</dbReference>
<dbReference type="PANTHER" id="PTHR11954">
    <property type="entry name" value="D-DOPACHROME DECARBOXYLASE"/>
    <property type="match status" value="1"/>
</dbReference>
<evidence type="ECO:0000256" key="2">
    <source>
        <dbReference type="ARBA" id="ARBA00005851"/>
    </source>
</evidence>
<comment type="catalytic activity">
    <reaction evidence="6">
        <text>3-phenylpyruvate = enol-phenylpyruvate</text>
        <dbReference type="Rhea" id="RHEA:17097"/>
        <dbReference type="ChEBI" id="CHEBI:16815"/>
        <dbReference type="ChEBI" id="CHEBI:18005"/>
        <dbReference type="EC" id="5.3.2.1"/>
    </reaction>
</comment>
<sequence length="173" mass="18997">LIHILSEVKEGFGNQINMCRDRGLNPGPPAQKSDTLPLDHQVTLPSSCLCSDWRPTSLESKITPEFLDLTTTVMAETLGRDKESLFQYCMAEVIPDVLLSWKGSTAPAGNAMLMSIGLMGPEDNQRHAAALSEHVFKHLGIPKDRLLIEFNDVKDSDVGFNGMTVDALGLFKK</sequence>
<evidence type="ECO:0000313" key="13">
    <source>
        <dbReference type="EMBL" id="CAG2063444.1"/>
    </source>
</evidence>
<protein>
    <recommendedName>
        <fullName evidence="12">L-dopachrome isomerase</fullName>
        <ecNumber evidence="9">5.3.2.1</ecNumber>
        <ecNumber evidence="8">5.3.3.12</ecNumber>
    </recommendedName>
    <alternativeName>
        <fullName evidence="10">L-dopachrome tautomerase</fullName>
    </alternativeName>
    <alternativeName>
        <fullName evidence="11">Phenylpyruvate tautomerase</fullName>
    </alternativeName>
</protein>
<gene>
    <name evidence="13" type="ORF">TPAB3V08_LOCUS10391</name>
</gene>
<evidence type="ECO:0000256" key="12">
    <source>
        <dbReference type="ARBA" id="ARBA00042730"/>
    </source>
</evidence>
<dbReference type="EMBL" id="CAJPIN010026539">
    <property type="protein sequence ID" value="CAG2063444.1"/>
    <property type="molecule type" value="Genomic_DNA"/>
</dbReference>
<evidence type="ECO:0000313" key="14">
    <source>
        <dbReference type="Proteomes" id="UP001153148"/>
    </source>
</evidence>
<comment type="caution">
    <text evidence="13">The sequence shown here is derived from an EMBL/GenBank/DDBJ whole genome shotgun (WGS) entry which is preliminary data.</text>
</comment>
<keyword evidence="3" id="KW-0202">Cytokine</keyword>
<evidence type="ECO:0000256" key="4">
    <source>
        <dbReference type="ARBA" id="ARBA00022525"/>
    </source>
</evidence>
<dbReference type="EC" id="5.3.3.12" evidence="8"/>
<proteinExistence type="inferred from homology"/>
<dbReference type="Pfam" id="PF01187">
    <property type="entry name" value="MIF"/>
    <property type="match status" value="1"/>
</dbReference>
<comment type="catalytic activity">
    <reaction evidence="7">
        <text>L-dopachrome = 5,6-dihydroxyindole-2-carboxylate</text>
        <dbReference type="Rhea" id="RHEA:13041"/>
        <dbReference type="ChEBI" id="CHEBI:16875"/>
        <dbReference type="ChEBI" id="CHEBI:57509"/>
        <dbReference type="EC" id="5.3.3.12"/>
    </reaction>
</comment>
<evidence type="ECO:0000256" key="7">
    <source>
        <dbReference type="ARBA" id="ARBA00036823"/>
    </source>
</evidence>
<dbReference type="Proteomes" id="UP001153148">
    <property type="component" value="Unassembled WGS sequence"/>
</dbReference>
<evidence type="ECO:0000256" key="9">
    <source>
        <dbReference type="ARBA" id="ARBA00039086"/>
    </source>
</evidence>
<evidence type="ECO:0000256" key="8">
    <source>
        <dbReference type="ARBA" id="ARBA00038932"/>
    </source>
</evidence>
<evidence type="ECO:0000256" key="6">
    <source>
        <dbReference type="ARBA" id="ARBA00036735"/>
    </source>
</evidence>
<organism evidence="13 14">
    <name type="scientific">Timema podura</name>
    <name type="common">Walking stick</name>
    <dbReference type="NCBI Taxonomy" id="61482"/>
    <lineage>
        <taxon>Eukaryota</taxon>
        <taxon>Metazoa</taxon>
        <taxon>Ecdysozoa</taxon>
        <taxon>Arthropoda</taxon>
        <taxon>Hexapoda</taxon>
        <taxon>Insecta</taxon>
        <taxon>Pterygota</taxon>
        <taxon>Neoptera</taxon>
        <taxon>Polyneoptera</taxon>
        <taxon>Phasmatodea</taxon>
        <taxon>Timematodea</taxon>
        <taxon>Timematoidea</taxon>
        <taxon>Timematidae</taxon>
        <taxon>Timema</taxon>
    </lineage>
</organism>
<feature type="non-terminal residue" evidence="13">
    <location>
        <position position="1"/>
    </location>
</feature>
<comment type="similarity">
    <text evidence="2">Belongs to the MIF family.</text>
</comment>
<evidence type="ECO:0000256" key="5">
    <source>
        <dbReference type="ARBA" id="ARBA00023235"/>
    </source>
</evidence>
<reference evidence="13" key="1">
    <citation type="submission" date="2021-03" db="EMBL/GenBank/DDBJ databases">
        <authorList>
            <person name="Tran Van P."/>
        </authorList>
    </citation>
    <scope>NUCLEOTIDE SEQUENCE</scope>
</reference>
<keyword evidence="4" id="KW-0964">Secreted</keyword>
<evidence type="ECO:0000256" key="10">
    <source>
        <dbReference type="ARBA" id="ARBA00041631"/>
    </source>
</evidence>